<sequence>MSYTIRTQIEIAAPVERIWEILVDLDRYHEWNPFIANATGRIAPGATFEVRPRTDSGKRHVFVPQVTDYQEHREFTWTGAFYFRWIGLGDHTFQLTELGGGRVRLDHDERIYGLAAPLLYLFAKEQIRTGFNAMNAALKQRAENAR</sequence>
<reference evidence="1 2" key="1">
    <citation type="submission" date="2023-03" db="EMBL/GenBank/DDBJ databases">
        <title>Altererythrobacter sp. CAU 1644 isolated from sand.</title>
        <authorList>
            <person name="Kim W."/>
        </authorList>
    </citation>
    <scope>NUCLEOTIDE SEQUENCE [LARGE SCALE GENOMIC DNA]</scope>
    <source>
        <strain evidence="1 2">CAU 1644</strain>
    </source>
</reference>
<evidence type="ECO:0000313" key="1">
    <source>
        <dbReference type="EMBL" id="WFL78056.1"/>
    </source>
</evidence>
<gene>
    <name evidence="1" type="ORF">P7228_03020</name>
</gene>
<name>A0ABY8FSR2_9SPHN</name>
<dbReference type="CDD" id="cd07822">
    <property type="entry name" value="SRPBCC_4"/>
    <property type="match status" value="1"/>
</dbReference>
<accession>A0ABY8FSR2</accession>
<dbReference type="Pfam" id="PF10604">
    <property type="entry name" value="Polyketide_cyc2"/>
    <property type="match status" value="1"/>
</dbReference>
<dbReference type="PANTHER" id="PTHR36166">
    <property type="entry name" value="CHROMOSOME 9, WHOLE GENOME SHOTGUN SEQUENCE"/>
    <property type="match status" value="1"/>
</dbReference>
<dbReference type="RefSeq" id="WP_278016747.1">
    <property type="nucleotide sequence ID" value="NZ_CP121106.1"/>
</dbReference>
<dbReference type="EMBL" id="CP121106">
    <property type="protein sequence ID" value="WFL78056.1"/>
    <property type="molecule type" value="Genomic_DNA"/>
</dbReference>
<organism evidence="1 2">
    <name type="scientific">Altererythrobacter arenosus</name>
    <dbReference type="NCBI Taxonomy" id="3032592"/>
    <lineage>
        <taxon>Bacteria</taxon>
        <taxon>Pseudomonadati</taxon>
        <taxon>Pseudomonadota</taxon>
        <taxon>Alphaproteobacteria</taxon>
        <taxon>Sphingomonadales</taxon>
        <taxon>Erythrobacteraceae</taxon>
        <taxon>Altererythrobacter</taxon>
    </lineage>
</organism>
<keyword evidence="2" id="KW-1185">Reference proteome</keyword>
<proteinExistence type="predicted"/>
<dbReference type="SUPFAM" id="SSF55961">
    <property type="entry name" value="Bet v1-like"/>
    <property type="match status" value="1"/>
</dbReference>
<evidence type="ECO:0000313" key="2">
    <source>
        <dbReference type="Proteomes" id="UP001215827"/>
    </source>
</evidence>
<dbReference type="Gene3D" id="3.30.530.20">
    <property type="match status" value="1"/>
</dbReference>
<dbReference type="InterPro" id="IPR023393">
    <property type="entry name" value="START-like_dom_sf"/>
</dbReference>
<dbReference type="PANTHER" id="PTHR36166:SF1">
    <property type="entry name" value="SRPBCC DOMAIN-CONTAINING PROTEIN"/>
    <property type="match status" value="1"/>
</dbReference>
<dbReference type="InterPro" id="IPR019587">
    <property type="entry name" value="Polyketide_cyclase/dehydratase"/>
</dbReference>
<dbReference type="Proteomes" id="UP001215827">
    <property type="component" value="Chromosome"/>
</dbReference>
<protein>
    <submittedName>
        <fullName evidence="1">SRPBCC domain-containing protein</fullName>
    </submittedName>
</protein>